<dbReference type="InterPro" id="IPR006680">
    <property type="entry name" value="Amidohydro-rel"/>
</dbReference>
<organism evidence="5 6">
    <name type="scientific">Actinobaculum suis</name>
    <dbReference type="NCBI Taxonomy" id="1657"/>
    <lineage>
        <taxon>Bacteria</taxon>
        <taxon>Bacillati</taxon>
        <taxon>Actinomycetota</taxon>
        <taxon>Actinomycetes</taxon>
        <taxon>Actinomycetales</taxon>
        <taxon>Actinomycetaceae</taxon>
        <taxon>Actinobaculum</taxon>
    </lineage>
</organism>
<dbReference type="PANTHER" id="PTHR11113">
    <property type="entry name" value="N-ACETYLGLUCOSAMINE-6-PHOSPHATE DEACETYLASE"/>
    <property type="match status" value="1"/>
</dbReference>
<reference evidence="5 6" key="1">
    <citation type="submission" date="2018-11" db="EMBL/GenBank/DDBJ databases">
        <authorList>
            <consortium name="Pathogen Informatics"/>
        </authorList>
    </citation>
    <scope>NUCLEOTIDE SEQUENCE [LARGE SCALE GENOMIC DNA]</scope>
    <source>
        <strain evidence="5 6">NCTC10327</strain>
    </source>
</reference>
<dbReference type="GO" id="GO:0008448">
    <property type="term" value="F:N-acetylglucosamine-6-phosphate deacetylase activity"/>
    <property type="evidence" value="ECO:0007669"/>
    <property type="project" value="UniProtKB-EC"/>
</dbReference>
<evidence type="ECO:0000256" key="3">
    <source>
        <dbReference type="SAM" id="MobiDB-lite"/>
    </source>
</evidence>
<comment type="similarity">
    <text evidence="1">Belongs to the metallo-dependent hydrolases superfamily. NagA family.</text>
</comment>
<dbReference type="Proteomes" id="UP000269974">
    <property type="component" value="Unassembled WGS sequence"/>
</dbReference>
<dbReference type="SUPFAM" id="SSF51556">
    <property type="entry name" value="Metallo-dependent hydrolases"/>
    <property type="match status" value="2"/>
</dbReference>
<feature type="region of interest" description="Disordered" evidence="3">
    <location>
        <begin position="31"/>
        <end position="50"/>
    </location>
</feature>
<dbReference type="RefSeq" id="WP_244924592.1">
    <property type="nucleotide sequence ID" value="NZ_UYIO01000001.1"/>
</dbReference>
<evidence type="ECO:0000256" key="1">
    <source>
        <dbReference type="ARBA" id="ARBA00010716"/>
    </source>
</evidence>
<sequence length="468" mass="48565">MEFRGTTFDGYGREVGHGLRLNSAGELSEVLEPTGPGAPVAHTPAPATTSTTETTAASAQVVSGAYIVPGVVDVHCHGGGGFGFSDDYEPAQIETAIATHLAGGTTAMFASLVSLADPLPQIHALVPYCEAGHLAGIHLEGPYISVEKKGAQNPAVIRDANLEELRSWLEAGRGWIKTMTIAPETGNAREAAKLLLEYGAVPSWGHTNADGETARELLEVTITAAEGLPGLRNHHVPQTATHLFNAMPGIQHRAPGPVREYVQAARRGEIAVELIADSHHLSADLVEDVYLYLAGPACEDAKACCGDTAGPGEAPTGEEAETCCGDAKACCEDAKACCGGASEAEIVPGAFFVTDSLAAAGLGSGQYKLGGLDVEIRDGVCYLLGTNSIAGGASVLADQLGLFARRGRLSLPQAIRACVAGPVRALGLDAATGVTLTYEPGKKPNFLVLDEEYRVTHVVREGELITGR</sequence>
<evidence type="ECO:0000313" key="5">
    <source>
        <dbReference type="EMBL" id="VDG77283.1"/>
    </source>
</evidence>
<dbReference type="GO" id="GO:0006046">
    <property type="term" value="P:N-acetylglucosamine catabolic process"/>
    <property type="evidence" value="ECO:0007669"/>
    <property type="project" value="TreeGrafter"/>
</dbReference>
<name>A0A7Z8YAI2_9ACTO</name>
<accession>A0A7Z8YAI2</accession>
<evidence type="ECO:0000259" key="4">
    <source>
        <dbReference type="Pfam" id="PF01979"/>
    </source>
</evidence>
<dbReference type="PANTHER" id="PTHR11113:SF14">
    <property type="entry name" value="N-ACETYLGLUCOSAMINE-6-PHOSPHATE DEACETYLASE"/>
    <property type="match status" value="1"/>
</dbReference>
<feature type="compositionally biased region" description="Low complexity" evidence="3">
    <location>
        <begin position="33"/>
        <end position="50"/>
    </location>
</feature>
<evidence type="ECO:0000313" key="6">
    <source>
        <dbReference type="Proteomes" id="UP000269974"/>
    </source>
</evidence>
<proteinExistence type="inferred from homology"/>
<dbReference type="EMBL" id="UYIO01000001">
    <property type="protein sequence ID" value="VDG77283.1"/>
    <property type="molecule type" value="Genomic_DNA"/>
</dbReference>
<gene>
    <name evidence="5" type="primary">nagA_2</name>
    <name evidence="5" type="ORF">NCTC10327_01895</name>
</gene>
<protein>
    <submittedName>
        <fullName evidence="5">N-acetylglucosamine-6-phosphate deacetylase</fullName>
        <ecNumber evidence="5">3.5.1.25</ecNumber>
    </submittedName>
</protein>
<dbReference type="InterPro" id="IPR032466">
    <property type="entry name" value="Metal_Hydrolase"/>
</dbReference>
<feature type="domain" description="Amidohydrolase-related" evidence="4">
    <location>
        <begin position="66"/>
        <end position="195"/>
    </location>
</feature>
<dbReference type="Pfam" id="PF01979">
    <property type="entry name" value="Amidohydro_1"/>
    <property type="match status" value="1"/>
</dbReference>
<evidence type="ECO:0000256" key="2">
    <source>
        <dbReference type="ARBA" id="ARBA00022801"/>
    </source>
</evidence>
<dbReference type="EC" id="3.5.1.25" evidence="5"/>
<comment type="caution">
    <text evidence="5">The sequence shown here is derived from an EMBL/GenBank/DDBJ whole genome shotgun (WGS) entry which is preliminary data.</text>
</comment>
<keyword evidence="2 5" id="KW-0378">Hydrolase</keyword>
<dbReference type="Gene3D" id="3.20.20.140">
    <property type="entry name" value="Metal-dependent hydrolases"/>
    <property type="match status" value="1"/>
</dbReference>
<dbReference type="AlphaFoldDB" id="A0A7Z8YAI2"/>